<feature type="signal peptide" evidence="1">
    <location>
        <begin position="1"/>
        <end position="26"/>
    </location>
</feature>
<reference evidence="2 3" key="1">
    <citation type="journal article" date="2007" name="Int. J. Syst. Evol. Microbiol.">
        <title>Description of Pelomonas aquatica sp. nov. and Pelomonas puraquae sp. nov., isolated from industrial and haemodialysis water.</title>
        <authorList>
            <person name="Gomila M."/>
            <person name="Bowien B."/>
            <person name="Falsen E."/>
            <person name="Moore E.R."/>
            <person name="Lalucat J."/>
        </authorList>
    </citation>
    <scope>NUCLEOTIDE SEQUENCE [LARGE SCALE GENOMIC DNA]</scope>
    <source>
        <strain evidence="2 3">CCUG 52769</strain>
    </source>
</reference>
<evidence type="ECO:0000256" key="1">
    <source>
        <dbReference type="SAM" id="SignalP"/>
    </source>
</evidence>
<proteinExistence type="predicted"/>
<dbReference type="OrthoDB" id="119905at2"/>
<keyword evidence="1" id="KW-0732">Signal</keyword>
<sequence>MTSRTFPLRRLAVAALATLTLATAHAGEDGGFSAGLQANSRTTPADVGLPVFSGAVAFTESKDDKPGASLGAWVGAFGLQIHALKYRVASSPAAVAAFYAKELARYGAVLDCRDPAARVKPPKEDERLRCDNAPKAGDFEYRVGTARNFRVVSVRQDGEATRFDMARIELRL</sequence>
<protein>
    <submittedName>
        <fullName evidence="2">Uncharacterized protein</fullName>
    </submittedName>
</protein>
<accession>A0A254N8A7</accession>
<gene>
    <name evidence="2" type="ORF">CDO81_11125</name>
</gene>
<dbReference type="AlphaFoldDB" id="A0A254N8A7"/>
<feature type="chain" id="PRO_5012829505" evidence="1">
    <location>
        <begin position="27"/>
        <end position="172"/>
    </location>
</feature>
<name>A0A254N8A7_9BURK</name>
<organism evidence="2 3">
    <name type="scientific">Roseateles puraquae</name>
    <dbReference type="NCBI Taxonomy" id="431059"/>
    <lineage>
        <taxon>Bacteria</taxon>
        <taxon>Pseudomonadati</taxon>
        <taxon>Pseudomonadota</taxon>
        <taxon>Betaproteobacteria</taxon>
        <taxon>Burkholderiales</taxon>
        <taxon>Sphaerotilaceae</taxon>
        <taxon>Roseateles</taxon>
    </lineage>
</organism>
<dbReference type="RefSeq" id="WP_088483272.1">
    <property type="nucleotide sequence ID" value="NZ_JBCNLH010000001.1"/>
</dbReference>
<evidence type="ECO:0000313" key="3">
    <source>
        <dbReference type="Proteomes" id="UP000197446"/>
    </source>
</evidence>
<comment type="caution">
    <text evidence="2">The sequence shown here is derived from an EMBL/GenBank/DDBJ whole genome shotgun (WGS) entry which is preliminary data.</text>
</comment>
<dbReference type="EMBL" id="NISI01000003">
    <property type="protein sequence ID" value="OWR04251.1"/>
    <property type="molecule type" value="Genomic_DNA"/>
</dbReference>
<keyword evidence="3" id="KW-1185">Reference proteome</keyword>
<dbReference type="Proteomes" id="UP000197446">
    <property type="component" value="Unassembled WGS sequence"/>
</dbReference>
<evidence type="ECO:0000313" key="2">
    <source>
        <dbReference type="EMBL" id="OWR04251.1"/>
    </source>
</evidence>